<dbReference type="InterPro" id="IPR057027">
    <property type="entry name" value="TPR_mt"/>
</dbReference>
<keyword evidence="2" id="KW-0677">Repeat</keyword>
<reference evidence="6" key="1">
    <citation type="journal article" date="2024" name="IScience">
        <title>Strigolactones Initiate the Formation of Haustorium-like Structures in Castilleja.</title>
        <authorList>
            <person name="Buerger M."/>
            <person name="Peterson D."/>
            <person name="Chory J."/>
        </authorList>
    </citation>
    <scope>NUCLEOTIDE SEQUENCE [LARGE SCALE GENOMIC DNA]</scope>
</reference>
<dbReference type="InterPro" id="IPR002885">
    <property type="entry name" value="PPR_rpt"/>
</dbReference>
<name>A0ABD3ECT3_9LAMI</name>
<dbReference type="EMBL" id="JAVIJP010000005">
    <property type="protein sequence ID" value="KAL3652245.1"/>
    <property type="molecule type" value="Genomic_DNA"/>
</dbReference>
<proteinExistence type="inferred from homology"/>
<protein>
    <recommendedName>
        <fullName evidence="4">Pentatricopeptide repeat-containing protein-mitochondrial domain-containing protein</fullName>
    </recommendedName>
</protein>
<evidence type="ECO:0000313" key="6">
    <source>
        <dbReference type="Proteomes" id="UP001632038"/>
    </source>
</evidence>
<dbReference type="PANTHER" id="PTHR47936:SF3">
    <property type="entry name" value="PENTACOTRIPEPTIDE-REPEAT REGION OF PRORP DOMAIN-CONTAINING PROTEIN"/>
    <property type="match status" value="1"/>
</dbReference>
<evidence type="ECO:0000256" key="3">
    <source>
        <dbReference type="PROSITE-ProRule" id="PRU00708"/>
    </source>
</evidence>
<dbReference type="InterPro" id="IPR011990">
    <property type="entry name" value="TPR-like_helical_dom_sf"/>
</dbReference>
<comment type="caution">
    <text evidence="5">The sequence shown here is derived from an EMBL/GenBank/DDBJ whole genome shotgun (WGS) entry which is preliminary data.</text>
</comment>
<evidence type="ECO:0000256" key="1">
    <source>
        <dbReference type="ARBA" id="ARBA00007626"/>
    </source>
</evidence>
<evidence type="ECO:0000259" key="4">
    <source>
        <dbReference type="Pfam" id="PF23276"/>
    </source>
</evidence>
<organism evidence="5 6">
    <name type="scientific">Castilleja foliolosa</name>
    <dbReference type="NCBI Taxonomy" id="1961234"/>
    <lineage>
        <taxon>Eukaryota</taxon>
        <taxon>Viridiplantae</taxon>
        <taxon>Streptophyta</taxon>
        <taxon>Embryophyta</taxon>
        <taxon>Tracheophyta</taxon>
        <taxon>Spermatophyta</taxon>
        <taxon>Magnoliopsida</taxon>
        <taxon>eudicotyledons</taxon>
        <taxon>Gunneridae</taxon>
        <taxon>Pentapetalae</taxon>
        <taxon>asterids</taxon>
        <taxon>lamiids</taxon>
        <taxon>Lamiales</taxon>
        <taxon>Orobanchaceae</taxon>
        <taxon>Pedicularideae</taxon>
        <taxon>Castillejinae</taxon>
        <taxon>Castilleja</taxon>
    </lineage>
</organism>
<dbReference type="PANTHER" id="PTHR47936">
    <property type="entry name" value="PPR_LONG DOMAIN-CONTAINING PROTEIN"/>
    <property type="match status" value="1"/>
</dbReference>
<dbReference type="Pfam" id="PF01535">
    <property type="entry name" value="PPR"/>
    <property type="match status" value="1"/>
</dbReference>
<feature type="repeat" description="PPR" evidence="3">
    <location>
        <begin position="137"/>
        <end position="171"/>
    </location>
</feature>
<accession>A0ABD3ECT3</accession>
<dbReference type="NCBIfam" id="TIGR00756">
    <property type="entry name" value="PPR"/>
    <property type="match status" value="2"/>
</dbReference>
<evidence type="ECO:0000256" key="2">
    <source>
        <dbReference type="ARBA" id="ARBA00022737"/>
    </source>
</evidence>
<sequence length="334" mass="36633">MMSLRRLTKNSIIAAPIHNVTASYFSTQNPTSAIHTPAHYDHLINVAGRKGDFAAVGRLLTERQSHGCLNTSNTFKFISINISALDDLLQNLAALGDDWFARKNAHDALVAQLAKLCRTDEALRVVEIMAAKHYGVTATTFHPILNALAHSKEMPAAWRVVERMRACGVKPDLMSLNYILTAYCVDGDVASAAKTVTKMEAYGMVADAITYDALVLGACKAGKVEAGVAVVRRMVGEGLAPLFSSHVHIIKEMVRRRCCAPAVEYVRIFAGKNEKLDAENFGYLVRRLRNGKRIEEAKAVVEEMVTRGLPIDGLFKDLSPVNCNVVNHVNETQD</sequence>
<dbReference type="Pfam" id="PF23276">
    <property type="entry name" value="TPR_24"/>
    <property type="match status" value="1"/>
</dbReference>
<keyword evidence="6" id="KW-1185">Reference proteome</keyword>
<gene>
    <name evidence="5" type="ORF">CASFOL_001926</name>
</gene>
<dbReference type="Proteomes" id="UP001632038">
    <property type="component" value="Unassembled WGS sequence"/>
</dbReference>
<comment type="similarity">
    <text evidence="1">Belongs to the PPR family. P subfamily.</text>
</comment>
<feature type="repeat" description="PPR" evidence="3">
    <location>
        <begin position="207"/>
        <end position="241"/>
    </location>
</feature>
<feature type="domain" description="Pentatricopeptide repeat-containing protein-mitochondrial" evidence="4">
    <location>
        <begin position="105"/>
        <end position="195"/>
    </location>
</feature>
<dbReference type="AlphaFoldDB" id="A0ABD3ECT3"/>
<evidence type="ECO:0000313" key="5">
    <source>
        <dbReference type="EMBL" id="KAL3652245.1"/>
    </source>
</evidence>
<dbReference type="Gene3D" id="1.25.40.10">
    <property type="entry name" value="Tetratricopeptide repeat domain"/>
    <property type="match status" value="1"/>
</dbReference>
<dbReference type="PROSITE" id="PS51375">
    <property type="entry name" value="PPR"/>
    <property type="match status" value="2"/>
</dbReference>